<sequence length="223" mass="24536">MPVDISRLRITTPVATSPTNPVALELLGDEALLRFPEVISRQPDGSIRFSAPTRGASSKSTHRTRCEWKESVYWTLESAALHVNRQRMTLTQVNSAQKVVISQMHVKDDDSPAIKVFWNKNKITWGFRQSFNQPDPVNSTIASNIGLNVPFTVEINVSAAGLVNVLVICNGVTTSAPPQQMDSSWASQRFNFHGGVYNQIDYSATTAATDGSVCLIHDLLLSH</sequence>
<dbReference type="SUPFAM" id="SSF49899">
    <property type="entry name" value="Concanavalin A-like lectins/glucanases"/>
    <property type="match status" value="1"/>
</dbReference>
<dbReference type="Pfam" id="PF08787">
    <property type="entry name" value="Alginate_lyase2"/>
    <property type="match status" value="1"/>
</dbReference>
<dbReference type="InterPro" id="IPR013320">
    <property type="entry name" value="ConA-like_dom_sf"/>
</dbReference>
<evidence type="ECO:0000313" key="3">
    <source>
        <dbReference type="EMBL" id="MFG6207672.1"/>
    </source>
</evidence>
<dbReference type="Gene3D" id="2.60.120.200">
    <property type="match status" value="1"/>
</dbReference>
<dbReference type="EMBL" id="JBIEIL010000016">
    <property type="protein sequence ID" value="MFG6207672.1"/>
    <property type="molecule type" value="Genomic_DNA"/>
</dbReference>
<reference evidence="3 4" key="1">
    <citation type="submission" date="2024-10" db="EMBL/GenBank/DDBJ databases">
        <title>Whole genome of Pseudomonas sp Strain RB5.</title>
        <authorList>
            <person name="Selami N."/>
        </authorList>
    </citation>
    <scope>NUCLEOTIDE SEQUENCE [LARGE SCALE GENOMIC DNA]</scope>
    <source>
        <strain evidence="3 4">RB5</strain>
    </source>
</reference>
<dbReference type="InterPro" id="IPR014895">
    <property type="entry name" value="Alginate_lyase_2"/>
</dbReference>
<protein>
    <submittedName>
        <fullName evidence="3">Polysaccharide lyase family 7 protein</fullName>
    </submittedName>
</protein>
<dbReference type="Proteomes" id="UP001605918">
    <property type="component" value="Unassembled WGS sequence"/>
</dbReference>
<evidence type="ECO:0000313" key="4">
    <source>
        <dbReference type="Proteomes" id="UP001605918"/>
    </source>
</evidence>
<proteinExistence type="predicted"/>
<evidence type="ECO:0000259" key="1">
    <source>
        <dbReference type="Pfam" id="PF08787"/>
    </source>
</evidence>
<keyword evidence="4" id="KW-1185">Reference proteome</keyword>
<feature type="domain" description="Alginate lyase 2" evidence="1">
    <location>
        <begin position="3"/>
        <end position="223"/>
    </location>
</feature>
<name>A0ABW7DI01_9PSED</name>
<organism evidence="3 4">
    <name type="scientific">Pseudomonas retamae</name>
    <dbReference type="NCBI Taxonomy" id="702110"/>
    <lineage>
        <taxon>Bacteria</taxon>
        <taxon>Pseudomonadati</taxon>
        <taxon>Pseudomonadota</taxon>
        <taxon>Gammaproteobacteria</taxon>
        <taxon>Pseudomonadales</taxon>
        <taxon>Pseudomonadaceae</taxon>
        <taxon>Pseudomonas</taxon>
    </lineage>
</organism>
<evidence type="ECO:0000313" key="2">
    <source>
        <dbReference type="EMBL" id="MFG6205785.1"/>
    </source>
</evidence>
<keyword evidence="3" id="KW-0456">Lyase</keyword>
<gene>
    <name evidence="2" type="ORF">ACGSLL_15600</name>
    <name evidence="3" type="ORF">ACGSLL_25295</name>
</gene>
<comment type="caution">
    <text evidence="3">The sequence shown here is derived from an EMBL/GenBank/DDBJ whole genome shotgun (WGS) entry which is preliminary data.</text>
</comment>
<dbReference type="RefSeq" id="WP_394506974.1">
    <property type="nucleotide sequence ID" value="NZ_JBIEIL010000007.1"/>
</dbReference>
<dbReference type="EMBL" id="JBIEIL010000007">
    <property type="protein sequence ID" value="MFG6205785.1"/>
    <property type="molecule type" value="Genomic_DNA"/>
</dbReference>
<dbReference type="GO" id="GO:0016829">
    <property type="term" value="F:lyase activity"/>
    <property type="evidence" value="ECO:0007669"/>
    <property type="project" value="UniProtKB-KW"/>
</dbReference>
<accession>A0ABW7DI01</accession>